<dbReference type="HOGENOM" id="CLU_3185277_0_0_4"/>
<keyword evidence="2" id="KW-1185">Reference proteome</keyword>
<organism evidence="1 2">
    <name type="scientific">Laribacter hongkongensis (strain HLHK9)</name>
    <dbReference type="NCBI Taxonomy" id="557598"/>
    <lineage>
        <taxon>Bacteria</taxon>
        <taxon>Pseudomonadati</taxon>
        <taxon>Pseudomonadota</taxon>
        <taxon>Betaproteobacteria</taxon>
        <taxon>Neisseriales</taxon>
        <taxon>Aquaspirillaceae</taxon>
        <taxon>Laribacter</taxon>
    </lineage>
</organism>
<gene>
    <name evidence="1" type="ordered locus">LHK_01377</name>
</gene>
<evidence type="ECO:0000313" key="2">
    <source>
        <dbReference type="Proteomes" id="UP000002010"/>
    </source>
</evidence>
<protein>
    <submittedName>
        <fullName evidence="1">Uncharacterized protein</fullName>
    </submittedName>
</protein>
<dbReference type="EMBL" id="CP001154">
    <property type="protein sequence ID" value="ACO74367.1"/>
    <property type="molecule type" value="Genomic_DNA"/>
</dbReference>
<evidence type="ECO:0000313" key="1">
    <source>
        <dbReference type="EMBL" id="ACO74367.1"/>
    </source>
</evidence>
<name>C1D7C7_LARHH</name>
<sequence length="46" mass="4938">MRVSRHQDGQRALTDVLPDFARPDASTSGKAALLLQGCASGTPERR</sequence>
<dbReference type="STRING" id="557598.LHK_01377"/>
<dbReference type="Proteomes" id="UP000002010">
    <property type="component" value="Chromosome"/>
</dbReference>
<reference evidence="1 2" key="1">
    <citation type="journal article" date="2009" name="PLoS Genet.">
        <title>The complete genome and proteome of Laribacter hongkongensis reveal potential mechanisms for adaptations to different temperatures and habitats.</title>
        <authorList>
            <person name="Woo P.C."/>
            <person name="Lau S.K."/>
            <person name="Tse H."/>
            <person name="Teng J.L."/>
            <person name="Curreem S.O."/>
            <person name="Tsang A.K."/>
            <person name="Fan R.Y."/>
            <person name="Wong G.K."/>
            <person name="Huang Y."/>
            <person name="Loman N.J."/>
            <person name="Snyder L.A."/>
            <person name="Cai J.J."/>
            <person name="Huang J.D."/>
            <person name="Mak W."/>
            <person name="Pallen M.J."/>
            <person name="Lok S."/>
            <person name="Yuen K.Y."/>
        </authorList>
    </citation>
    <scope>NUCLEOTIDE SEQUENCE [LARGE SCALE GENOMIC DNA]</scope>
    <source>
        <strain evidence="1 2">HLHK9</strain>
    </source>
</reference>
<dbReference type="AlphaFoldDB" id="C1D7C7"/>
<dbReference type="KEGG" id="lhk:LHK_01377"/>
<proteinExistence type="predicted"/>
<accession>C1D7C7</accession>